<dbReference type="OrthoDB" id="2824656at2759"/>
<evidence type="ECO:0000313" key="1">
    <source>
        <dbReference type="EMBL" id="KAF7370670.1"/>
    </source>
</evidence>
<accession>A0A8H6Z7J1</accession>
<reference evidence="1" key="1">
    <citation type="submission" date="2020-05" db="EMBL/GenBank/DDBJ databases">
        <title>Mycena genomes resolve the evolution of fungal bioluminescence.</title>
        <authorList>
            <person name="Tsai I.J."/>
        </authorList>
    </citation>
    <scope>NUCLEOTIDE SEQUENCE</scope>
    <source>
        <strain evidence="1">160909Yilan</strain>
    </source>
</reference>
<protein>
    <submittedName>
        <fullName evidence="1">Putative caffeine resistance protein</fullName>
    </submittedName>
</protein>
<proteinExistence type="predicted"/>
<dbReference type="EMBL" id="JACAZH010000004">
    <property type="protein sequence ID" value="KAF7370670.1"/>
    <property type="molecule type" value="Genomic_DNA"/>
</dbReference>
<keyword evidence="2" id="KW-1185">Reference proteome</keyword>
<gene>
    <name evidence="1" type="ORF">MSAN_00700000</name>
</gene>
<evidence type="ECO:0000313" key="2">
    <source>
        <dbReference type="Proteomes" id="UP000623467"/>
    </source>
</evidence>
<dbReference type="Proteomes" id="UP000623467">
    <property type="component" value="Unassembled WGS sequence"/>
</dbReference>
<organism evidence="1 2">
    <name type="scientific">Mycena sanguinolenta</name>
    <dbReference type="NCBI Taxonomy" id="230812"/>
    <lineage>
        <taxon>Eukaryota</taxon>
        <taxon>Fungi</taxon>
        <taxon>Dikarya</taxon>
        <taxon>Basidiomycota</taxon>
        <taxon>Agaricomycotina</taxon>
        <taxon>Agaricomycetes</taxon>
        <taxon>Agaricomycetidae</taxon>
        <taxon>Agaricales</taxon>
        <taxon>Marasmiineae</taxon>
        <taxon>Mycenaceae</taxon>
        <taxon>Mycena</taxon>
    </lineage>
</organism>
<dbReference type="InterPro" id="IPR011008">
    <property type="entry name" value="Dimeric_a/b-barrel"/>
</dbReference>
<name>A0A8H6Z7J1_9AGAR</name>
<comment type="caution">
    <text evidence="1">The sequence shown here is derived from an EMBL/GenBank/DDBJ whole genome shotgun (WGS) entry which is preliminary data.</text>
</comment>
<dbReference type="AlphaFoldDB" id="A0A8H6Z7J1"/>
<dbReference type="SUPFAM" id="SSF54909">
    <property type="entry name" value="Dimeric alpha+beta barrel"/>
    <property type="match status" value="1"/>
</dbReference>
<sequence>MNNAARTRLKPARALLKLEQRTTTGRIHTTMNGKIISEIVKIVVKPGFDLASPGFAKLRQTSVGGGAKEQYYGLSHAEGPARHLCWVIQWPETSGPLQADSFRDALRQFDANGSPRSWLVPFDDGSQPRRALIAPCAQLCTVPLKRETNIAAISNYLHKTYSDCYEAPGFTGGYWGTALNDELMNWYYLGWETREAHDAYAETPLFWVEINNLMPHMSGGSSDYYTFVQQLD</sequence>